<reference evidence="2" key="1">
    <citation type="submission" date="2009-12" db="EMBL/GenBank/DDBJ databases">
        <title>Complete sequence of Treponema azotonutricium strain ZAS-9.</title>
        <authorList>
            <person name="Tetu S.G."/>
            <person name="Matson E."/>
            <person name="Ren Q."/>
            <person name="Seshadri R."/>
            <person name="Elbourne L."/>
            <person name="Hassan K.A."/>
            <person name="Durkin A."/>
            <person name="Radune D."/>
            <person name="Mohamoud Y."/>
            <person name="Shay R."/>
            <person name="Jin S."/>
            <person name="Zhang X."/>
            <person name="Lucey K."/>
            <person name="Ballor N.R."/>
            <person name="Ottesen E."/>
            <person name="Rosenthal R."/>
            <person name="Allen A."/>
            <person name="Leadbetter J.R."/>
            <person name="Paulsen I.T."/>
        </authorList>
    </citation>
    <scope>NUCLEOTIDE SEQUENCE [LARGE SCALE GENOMIC DNA]</scope>
    <source>
        <strain evidence="2">ATCC BAA-888 / DSM 13862 / ZAS-9</strain>
    </source>
</reference>
<organism evidence="1 2">
    <name type="scientific">Leadbettera azotonutricia (strain ATCC BAA-888 / DSM 13862 / ZAS-9)</name>
    <name type="common">Treponema azotonutricium</name>
    <dbReference type="NCBI Taxonomy" id="545695"/>
    <lineage>
        <taxon>Bacteria</taxon>
        <taxon>Pseudomonadati</taxon>
        <taxon>Spirochaetota</taxon>
        <taxon>Spirochaetia</taxon>
        <taxon>Spirochaetales</taxon>
        <taxon>Breznakiellaceae</taxon>
        <taxon>Leadbettera</taxon>
    </lineage>
</organism>
<gene>
    <name evidence="1" type="ordered locus">TREAZ_1717</name>
</gene>
<dbReference type="EMBL" id="CP001841">
    <property type="protein sequence ID" value="AEF82289.1"/>
    <property type="molecule type" value="Genomic_DNA"/>
</dbReference>
<reference evidence="1 2" key="2">
    <citation type="journal article" date="2011" name="ISME J.">
        <title>RNA-seq reveals cooperative metabolic interactions between two termite-gut spirochete species in co-culture.</title>
        <authorList>
            <person name="Rosenthal A.Z."/>
            <person name="Matson E.G."/>
            <person name="Eldar A."/>
            <person name="Leadbetter J.R."/>
        </authorList>
    </citation>
    <scope>NUCLEOTIDE SEQUENCE [LARGE SCALE GENOMIC DNA]</scope>
    <source>
        <strain evidence="2">ATCC BAA-888 / DSM 13862 / ZAS-9</strain>
    </source>
</reference>
<name>F5YCN6_LEAAZ</name>
<dbReference type="InParanoid" id="F5YCN6"/>
<accession>F5YCN6</accession>
<dbReference type="KEGG" id="taz:TREAZ_1717"/>
<dbReference type="AlphaFoldDB" id="F5YCN6"/>
<proteinExistence type="predicted"/>
<keyword evidence="2" id="KW-1185">Reference proteome</keyword>
<evidence type="ECO:0000313" key="2">
    <source>
        <dbReference type="Proteomes" id="UP000009222"/>
    </source>
</evidence>
<dbReference type="HOGENOM" id="CLU_3334221_0_0_12"/>
<protein>
    <submittedName>
        <fullName evidence="1">Uncharacterized protein</fullName>
    </submittedName>
</protein>
<sequence>MARDIACAFPIAGVRGAPPLKISKKNACPAASFLVSYI</sequence>
<dbReference type="Proteomes" id="UP000009222">
    <property type="component" value="Chromosome"/>
</dbReference>
<evidence type="ECO:0000313" key="1">
    <source>
        <dbReference type="EMBL" id="AEF82289.1"/>
    </source>
</evidence>